<dbReference type="EMBL" id="JAAWWB010000010">
    <property type="protein sequence ID" value="KAG6773034.1"/>
    <property type="molecule type" value="Genomic_DNA"/>
</dbReference>
<sequence length="121" mass="13555">MFSLMLGSDPVNTIIHFCIILSLAARNINSGTFRGLIAAIPVVGLLILRDPFAVALQMVQELKPQFVNLCRQQRELIDFLIYRLDSLASRMKSSTDMSDAFGSCREELRLALCSKENEAVY</sequence>
<accession>A0A8X8CZX4</accession>
<evidence type="ECO:0000313" key="2">
    <source>
        <dbReference type="Proteomes" id="UP000886885"/>
    </source>
</evidence>
<keyword evidence="2" id="KW-1185">Reference proteome</keyword>
<evidence type="ECO:0000313" key="1">
    <source>
        <dbReference type="EMBL" id="KAG6773034.1"/>
    </source>
</evidence>
<proteinExistence type="predicted"/>
<dbReference type="OrthoDB" id="809287at2759"/>
<dbReference type="Proteomes" id="UP000886885">
    <property type="component" value="Chromosome 5D"/>
</dbReference>
<organism evidence="1 2">
    <name type="scientific">Populus tomentosa</name>
    <name type="common">Chinese white poplar</name>
    <dbReference type="NCBI Taxonomy" id="118781"/>
    <lineage>
        <taxon>Eukaryota</taxon>
        <taxon>Viridiplantae</taxon>
        <taxon>Streptophyta</taxon>
        <taxon>Embryophyta</taxon>
        <taxon>Tracheophyta</taxon>
        <taxon>Spermatophyta</taxon>
        <taxon>Magnoliopsida</taxon>
        <taxon>eudicotyledons</taxon>
        <taxon>Gunneridae</taxon>
        <taxon>Pentapetalae</taxon>
        <taxon>rosids</taxon>
        <taxon>fabids</taxon>
        <taxon>Malpighiales</taxon>
        <taxon>Salicaceae</taxon>
        <taxon>Saliceae</taxon>
        <taxon>Populus</taxon>
    </lineage>
</organism>
<dbReference type="AlphaFoldDB" id="A0A8X8CZX4"/>
<gene>
    <name evidence="1" type="ORF">POTOM_020286</name>
</gene>
<comment type="caution">
    <text evidence="1">The sequence shown here is derived from an EMBL/GenBank/DDBJ whole genome shotgun (WGS) entry which is preliminary data.</text>
</comment>
<reference evidence="1" key="1">
    <citation type="journal article" date="2020" name="bioRxiv">
        <title>Hybrid origin of Populus tomentosa Carr. identified through genome sequencing and phylogenomic analysis.</title>
        <authorList>
            <person name="An X."/>
            <person name="Gao K."/>
            <person name="Chen Z."/>
            <person name="Li J."/>
            <person name="Yang X."/>
            <person name="Yang X."/>
            <person name="Zhou J."/>
            <person name="Guo T."/>
            <person name="Zhao T."/>
            <person name="Huang S."/>
            <person name="Miao D."/>
            <person name="Khan W.U."/>
            <person name="Rao P."/>
            <person name="Ye M."/>
            <person name="Lei B."/>
            <person name="Liao W."/>
            <person name="Wang J."/>
            <person name="Ji L."/>
            <person name="Li Y."/>
            <person name="Guo B."/>
            <person name="Mustafa N.S."/>
            <person name="Li S."/>
            <person name="Yun Q."/>
            <person name="Keller S.R."/>
            <person name="Mao J."/>
            <person name="Zhang R."/>
            <person name="Strauss S.H."/>
        </authorList>
    </citation>
    <scope>NUCLEOTIDE SEQUENCE</scope>
    <source>
        <strain evidence="1">GM15</strain>
        <tissue evidence="1">Leaf</tissue>
    </source>
</reference>
<name>A0A8X8CZX4_POPTO</name>
<protein>
    <submittedName>
        <fullName evidence="1">Uncharacterized protein</fullName>
    </submittedName>
</protein>